<dbReference type="KEGG" id="azz:DEW08_28790"/>
<keyword evidence="3" id="KW-1185">Reference proteome</keyword>
<name>A0A2S2D0K6_9PROT</name>
<evidence type="ECO:0000313" key="3">
    <source>
        <dbReference type="Proteomes" id="UP000245629"/>
    </source>
</evidence>
<gene>
    <name evidence="2" type="ORF">DEW08_28790</name>
</gene>
<dbReference type="OrthoDB" id="7062678at2"/>
<reference evidence="3" key="1">
    <citation type="submission" date="2018-05" db="EMBL/GenBank/DDBJ databases">
        <title>Azospirillum thermophila sp. nov., a novel isolated from hot spring.</title>
        <authorList>
            <person name="Zhao Z."/>
        </authorList>
    </citation>
    <scope>NUCLEOTIDE SEQUENCE [LARGE SCALE GENOMIC DNA]</scope>
    <source>
        <strain evidence="3">CFH 70021</strain>
        <plasmid evidence="3">unnamed3</plasmid>
    </source>
</reference>
<dbReference type="EMBL" id="CP029358">
    <property type="protein sequence ID" value="AWK89997.1"/>
    <property type="molecule type" value="Genomic_DNA"/>
</dbReference>
<geneLocation type="plasmid" evidence="2 3">
    <name>unnamed3</name>
</geneLocation>
<evidence type="ECO:0008006" key="4">
    <source>
        <dbReference type="Google" id="ProtNLM"/>
    </source>
</evidence>
<dbReference type="Proteomes" id="UP000245629">
    <property type="component" value="Plasmid unnamed3"/>
</dbReference>
<dbReference type="AlphaFoldDB" id="A0A2S2D0K6"/>
<organism evidence="2 3">
    <name type="scientific">Azospirillum thermophilum</name>
    <dbReference type="NCBI Taxonomy" id="2202148"/>
    <lineage>
        <taxon>Bacteria</taxon>
        <taxon>Pseudomonadati</taxon>
        <taxon>Pseudomonadota</taxon>
        <taxon>Alphaproteobacteria</taxon>
        <taxon>Rhodospirillales</taxon>
        <taxon>Azospirillaceae</taxon>
        <taxon>Azospirillum</taxon>
    </lineage>
</organism>
<evidence type="ECO:0000256" key="1">
    <source>
        <dbReference type="SAM" id="MobiDB-lite"/>
    </source>
</evidence>
<sequence>MASSGTVTLAPPAAETRPTDPGRRVDFCVLADADPGTLPRVLELVAKRGLVPLTLTSRLADGMLAIEMEVQGMVRAESEHIGNCLRQIPMVAEVLVRERSTSVPLPVAAE</sequence>
<evidence type="ECO:0000313" key="2">
    <source>
        <dbReference type="EMBL" id="AWK89997.1"/>
    </source>
</evidence>
<keyword evidence="2" id="KW-0614">Plasmid</keyword>
<proteinExistence type="predicted"/>
<protein>
    <recommendedName>
        <fullName evidence="4">ACT domain-containing protein</fullName>
    </recommendedName>
</protein>
<feature type="region of interest" description="Disordered" evidence="1">
    <location>
        <begin position="1"/>
        <end position="22"/>
    </location>
</feature>
<accession>A0A2S2D0K6</accession>
<dbReference type="RefSeq" id="WP_109333869.1">
    <property type="nucleotide sequence ID" value="NZ_CP029358.1"/>
</dbReference>